<protein>
    <submittedName>
        <fullName evidence="2">Uncharacterized protein</fullName>
    </submittedName>
</protein>
<dbReference type="AlphaFoldDB" id="A0A371DA34"/>
<dbReference type="Proteomes" id="UP000256964">
    <property type="component" value="Unassembled WGS sequence"/>
</dbReference>
<dbReference type="EMBL" id="KZ857405">
    <property type="protein sequence ID" value="RDX49401.1"/>
    <property type="molecule type" value="Genomic_DNA"/>
</dbReference>
<dbReference type="OrthoDB" id="10261408at2759"/>
<keyword evidence="3" id="KW-1185">Reference proteome</keyword>
<evidence type="ECO:0000313" key="2">
    <source>
        <dbReference type="EMBL" id="RDX49401.1"/>
    </source>
</evidence>
<sequence length="405" mass="44038">MAHNTDQSQYTGHFHGSYAYPSAYNCEPRFLSADHAHVPNGDCCDPGGHGQWNTQPPPAQYPLNFDTIVADHAHIPNGDCGDPGGLGQWNTQPPPAQYPLNLDTTVPTPGLESGSSPLTSTPLVDTPPTSSILLFYPYNTPAAPAYGNLAEANASTSNVYGETGATTVGDIDTQQWTATGSSSQSSWNNPTLPHRVNSADQEPTVGASMPYSKQSGRPSAAKHVPLVPEHLPLEPVKQLIEELRPRVTINELAANAFHTYRDQHEDLRRVQVKVSCIVPGCDYVGDPSTLFGVHVLPVHYRMTSPQAPVECLVPDCNSGTMKRGSMPRHIMKTHLDMATVHCPYCHSTIRDEFRGSGSRARGYAGSNKHMLGCDCPRRAEYIEGGWDALLERIFCDWCAAEVVLQ</sequence>
<evidence type="ECO:0000313" key="3">
    <source>
        <dbReference type="Proteomes" id="UP000256964"/>
    </source>
</evidence>
<feature type="region of interest" description="Disordered" evidence="1">
    <location>
        <begin position="74"/>
        <end position="123"/>
    </location>
</feature>
<organism evidence="2 3">
    <name type="scientific">Lentinus brumalis</name>
    <dbReference type="NCBI Taxonomy" id="2498619"/>
    <lineage>
        <taxon>Eukaryota</taxon>
        <taxon>Fungi</taxon>
        <taxon>Dikarya</taxon>
        <taxon>Basidiomycota</taxon>
        <taxon>Agaricomycotina</taxon>
        <taxon>Agaricomycetes</taxon>
        <taxon>Polyporales</taxon>
        <taxon>Polyporaceae</taxon>
        <taxon>Lentinus</taxon>
    </lineage>
</organism>
<feature type="region of interest" description="Disordered" evidence="1">
    <location>
        <begin position="178"/>
        <end position="221"/>
    </location>
</feature>
<accession>A0A371DA34</accession>
<feature type="compositionally biased region" description="Polar residues" evidence="1">
    <location>
        <begin position="102"/>
        <end position="123"/>
    </location>
</feature>
<reference evidence="2 3" key="1">
    <citation type="journal article" date="2018" name="Biotechnol. Biofuels">
        <title>Integrative visual omics of the white-rot fungus Polyporus brumalis exposes the biotechnological potential of its oxidative enzymes for delignifying raw plant biomass.</title>
        <authorList>
            <person name="Miyauchi S."/>
            <person name="Rancon A."/>
            <person name="Drula E."/>
            <person name="Hage H."/>
            <person name="Chaduli D."/>
            <person name="Favel A."/>
            <person name="Grisel S."/>
            <person name="Henrissat B."/>
            <person name="Herpoel-Gimbert I."/>
            <person name="Ruiz-Duenas F.J."/>
            <person name="Chevret D."/>
            <person name="Hainaut M."/>
            <person name="Lin J."/>
            <person name="Wang M."/>
            <person name="Pangilinan J."/>
            <person name="Lipzen A."/>
            <person name="Lesage-Meessen L."/>
            <person name="Navarro D."/>
            <person name="Riley R."/>
            <person name="Grigoriev I.V."/>
            <person name="Zhou S."/>
            <person name="Raouche S."/>
            <person name="Rosso M.N."/>
        </authorList>
    </citation>
    <scope>NUCLEOTIDE SEQUENCE [LARGE SCALE GENOMIC DNA]</scope>
    <source>
        <strain evidence="2 3">BRFM 1820</strain>
    </source>
</reference>
<feature type="compositionally biased region" description="Polar residues" evidence="1">
    <location>
        <begin position="178"/>
        <end position="191"/>
    </location>
</feature>
<name>A0A371DA34_9APHY</name>
<evidence type="ECO:0000256" key="1">
    <source>
        <dbReference type="SAM" id="MobiDB-lite"/>
    </source>
</evidence>
<gene>
    <name evidence="2" type="ORF">OH76DRAFT_528326</name>
</gene>
<proteinExistence type="predicted"/>